<dbReference type="InterPro" id="IPR057710">
    <property type="entry name" value="DUF7950"/>
</dbReference>
<dbReference type="PANTHER" id="PTHR33595:SF4">
    <property type="entry name" value="EMB|CAB62340.1"/>
    <property type="match status" value="1"/>
</dbReference>
<dbReference type="AlphaFoldDB" id="A0A5B7ATU7"/>
<name>A0A5B7ATU7_DAVIN</name>
<protein>
    <recommendedName>
        <fullName evidence="1">DUF7950 domain-containing protein</fullName>
    </recommendedName>
</protein>
<proteinExistence type="predicted"/>
<evidence type="ECO:0000259" key="1">
    <source>
        <dbReference type="Pfam" id="PF25821"/>
    </source>
</evidence>
<dbReference type="Pfam" id="PF25821">
    <property type="entry name" value="DUF7950"/>
    <property type="match status" value="1"/>
</dbReference>
<sequence length="274" mass="30925">MDAGKGSFGARCAGGAHDKTIINRTMLRFRPIAPKPATGGSLPENKNSCLTNTRAKRKYVRVGKNKRCEKRDKIRTKEELSKTMTLQLLPENTDNGKDSVARGSSLNIDSTIPIWLVNINNSMNTDVTDRMAMMPQRRVVESWVTVECLTETYMDGRGTGCTDIERIRNLEVDTCPGFISDGLNRVQWVNQAYKRMVGPQDNDGESPPEVVVRLVVKEELPILYPEFACRVRVQYTSQQQQQKNSQTMPCDVWRIDFVGLAWRLDVRAALSLGR</sequence>
<evidence type="ECO:0000313" key="2">
    <source>
        <dbReference type="EMBL" id="MPA60019.1"/>
    </source>
</evidence>
<reference evidence="2" key="1">
    <citation type="submission" date="2019-08" db="EMBL/GenBank/DDBJ databases">
        <title>Reference gene set and small RNA set construction with multiple tissues from Davidia involucrata Baill.</title>
        <authorList>
            <person name="Yang H."/>
            <person name="Zhou C."/>
            <person name="Li G."/>
            <person name="Wang J."/>
            <person name="Gao P."/>
            <person name="Wang M."/>
            <person name="Wang R."/>
            <person name="Zhao Y."/>
        </authorList>
    </citation>
    <scope>NUCLEOTIDE SEQUENCE</scope>
    <source>
        <tissue evidence="2">Mixed with DoveR01_LX</tissue>
    </source>
</reference>
<dbReference type="PANTHER" id="PTHR33595">
    <property type="entry name" value="VON WILLEBRAND FACTOR A DOMAIN PROTEIN"/>
    <property type="match status" value="1"/>
</dbReference>
<feature type="domain" description="DUF7950" evidence="1">
    <location>
        <begin position="140"/>
        <end position="271"/>
    </location>
</feature>
<dbReference type="EMBL" id="GHES01029460">
    <property type="protein sequence ID" value="MPA60019.1"/>
    <property type="molecule type" value="Transcribed_RNA"/>
</dbReference>
<gene>
    <name evidence="2" type="ORF">Din_029460</name>
</gene>
<accession>A0A5B7ATU7</accession>
<organism evidence="2">
    <name type="scientific">Davidia involucrata</name>
    <name type="common">Dove tree</name>
    <dbReference type="NCBI Taxonomy" id="16924"/>
    <lineage>
        <taxon>Eukaryota</taxon>
        <taxon>Viridiplantae</taxon>
        <taxon>Streptophyta</taxon>
        <taxon>Embryophyta</taxon>
        <taxon>Tracheophyta</taxon>
        <taxon>Spermatophyta</taxon>
        <taxon>Magnoliopsida</taxon>
        <taxon>eudicotyledons</taxon>
        <taxon>Gunneridae</taxon>
        <taxon>Pentapetalae</taxon>
        <taxon>asterids</taxon>
        <taxon>Cornales</taxon>
        <taxon>Nyssaceae</taxon>
        <taxon>Davidia</taxon>
    </lineage>
</organism>